<name>A0A7G5BVB8_9BACL</name>
<protein>
    <recommendedName>
        <fullName evidence="3">Copper amine oxidase-like N-terminal domain-containing protein</fullName>
    </recommendedName>
</protein>
<reference evidence="1 2" key="1">
    <citation type="submission" date="2019-07" db="EMBL/GenBank/DDBJ databases">
        <authorList>
            <person name="Kim J.K."/>
            <person name="Cheong H.-M."/>
            <person name="Choi Y."/>
            <person name="Hwang K.J."/>
            <person name="Lee S."/>
            <person name="Choi C."/>
        </authorList>
    </citation>
    <scope>NUCLEOTIDE SEQUENCE [LARGE SCALE GENOMIC DNA]</scope>
    <source>
        <strain evidence="1 2">KS 22</strain>
    </source>
</reference>
<dbReference type="Proteomes" id="UP000515679">
    <property type="component" value="Chromosome"/>
</dbReference>
<proteinExistence type="predicted"/>
<dbReference type="AlphaFoldDB" id="A0A7G5BVB8"/>
<keyword evidence="2" id="KW-1185">Reference proteome</keyword>
<sequence>MRGRSFRKAGVLLFVLLLAVVVGCQSIGGLNLNDMLIKQLDVNEQEQSQSFELELEFNDELLAKEDPEITSLLKAIQKLSLNITHSKVDDKGNQWVTGVLKLSKGDIPFTLHSDGKAIRFDVEGAKRPFVVELPDMGSMLFGSMGSEGDPQQQIMESVRQLIKNVASYFVNGLPNPPVITVDQVSSPVNGVSTKLTKVHAEIDGEQLGELIPVYLDNLVKDKEGFRGALRGMVQWVMELPPEMKRLFGGSELFEEDVDIDAIVEEGVNELFPILEEAQKELADIRNEEDWKKAFNKGINAKADLFVDDSLHLRKFQAELNIAPEIFADEEIPIKNIKILSSGEMWNVNGDVDVPAVQVPINALKLDGLNDMQAFQFVRVFEEDSVLYGILKNDFKIDDQSFELSDEWGIPFFVDSEGVAYVPIRATMDEFGVRLNVPSAKGEIRFYDQATEQSFLLRRGSAKAAVNGEAITLKHKIVTDGPIAYASAEDLFGLLRAEYKVTELDNGESILEVTRDL</sequence>
<evidence type="ECO:0000313" key="1">
    <source>
        <dbReference type="EMBL" id="QMV40902.1"/>
    </source>
</evidence>
<dbReference type="RefSeq" id="WP_182302258.1">
    <property type="nucleotide sequence ID" value="NZ_CP041969.1"/>
</dbReference>
<evidence type="ECO:0000313" key="2">
    <source>
        <dbReference type="Proteomes" id="UP000515679"/>
    </source>
</evidence>
<dbReference type="EMBL" id="CP041969">
    <property type="protein sequence ID" value="QMV40902.1"/>
    <property type="molecule type" value="Genomic_DNA"/>
</dbReference>
<dbReference type="PROSITE" id="PS51257">
    <property type="entry name" value="PROKAR_LIPOPROTEIN"/>
    <property type="match status" value="1"/>
</dbReference>
<dbReference type="KEGG" id="cchl:FPL14_06510"/>
<accession>A0A7G5BVB8</accession>
<gene>
    <name evidence="1" type="ORF">FPL14_06510</name>
</gene>
<organism evidence="1 2">
    <name type="scientific">Cohnella cholangitidis</name>
    <dbReference type="NCBI Taxonomy" id="2598458"/>
    <lineage>
        <taxon>Bacteria</taxon>
        <taxon>Bacillati</taxon>
        <taxon>Bacillota</taxon>
        <taxon>Bacilli</taxon>
        <taxon>Bacillales</taxon>
        <taxon>Paenibacillaceae</taxon>
        <taxon>Cohnella</taxon>
    </lineage>
</organism>
<evidence type="ECO:0008006" key="3">
    <source>
        <dbReference type="Google" id="ProtNLM"/>
    </source>
</evidence>